<gene>
    <name evidence="1" type="ORF">Q9313_16295</name>
</gene>
<name>A0AA50D3I9_9HYPH</name>
<organism evidence="1 2">
    <name type="scientific">Shinella sumterensis</name>
    <dbReference type="NCBI Taxonomy" id="1967501"/>
    <lineage>
        <taxon>Bacteria</taxon>
        <taxon>Pseudomonadati</taxon>
        <taxon>Pseudomonadota</taxon>
        <taxon>Alphaproteobacteria</taxon>
        <taxon>Hyphomicrobiales</taxon>
        <taxon>Rhizobiaceae</taxon>
        <taxon>Shinella</taxon>
    </lineage>
</organism>
<accession>A0AA50D3I9</accession>
<dbReference type="RefSeq" id="WP_160871815.1">
    <property type="nucleotide sequence ID" value="NZ_CP132302.1"/>
</dbReference>
<keyword evidence="2" id="KW-1185">Reference proteome</keyword>
<dbReference type="AlphaFoldDB" id="A0AA50D3I9"/>
<proteinExistence type="predicted"/>
<evidence type="ECO:0000313" key="2">
    <source>
        <dbReference type="Proteomes" id="UP001234585"/>
    </source>
</evidence>
<dbReference type="Proteomes" id="UP001234585">
    <property type="component" value="Chromosome"/>
</dbReference>
<protein>
    <submittedName>
        <fullName evidence="1">Uncharacterized protein</fullName>
    </submittedName>
</protein>
<reference evidence="1 2" key="1">
    <citation type="submission" date="2023-08" db="EMBL/GenBank/DDBJ databases">
        <title>Pathogen: clinical or host-associated sample.</title>
        <authorList>
            <person name="Hergert J."/>
            <person name="Casey R."/>
            <person name="Wagner J."/>
            <person name="Young E.L."/>
            <person name="Oakeson K.F."/>
        </authorList>
    </citation>
    <scope>NUCLEOTIDE SEQUENCE [LARGE SCALE GENOMIC DNA]</scope>
    <source>
        <strain evidence="1 2">1760953</strain>
    </source>
</reference>
<dbReference type="EMBL" id="CP132302">
    <property type="protein sequence ID" value="WLR97228.1"/>
    <property type="molecule type" value="Genomic_DNA"/>
</dbReference>
<evidence type="ECO:0000313" key="1">
    <source>
        <dbReference type="EMBL" id="WLR97228.1"/>
    </source>
</evidence>
<sequence>MRKTIVSATIALVAAVSFAAPSYACYDSYGYEQPQCFIKKVKSYDYYGDVVIRKIKVCN</sequence>